<proteinExistence type="predicted"/>
<feature type="region of interest" description="Disordered" evidence="1">
    <location>
        <begin position="1"/>
        <end position="21"/>
    </location>
</feature>
<reference evidence="2" key="2">
    <citation type="journal article" date="2015" name="Fish Shellfish Immunol.">
        <title>Early steps in the European eel (Anguilla anguilla)-Vibrio vulnificus interaction in the gills: Role of the RtxA13 toxin.</title>
        <authorList>
            <person name="Callol A."/>
            <person name="Pajuelo D."/>
            <person name="Ebbesson L."/>
            <person name="Teles M."/>
            <person name="MacKenzie S."/>
            <person name="Amaro C."/>
        </authorList>
    </citation>
    <scope>NUCLEOTIDE SEQUENCE</scope>
</reference>
<dbReference type="AlphaFoldDB" id="A0A0E9U5M4"/>
<accession>A0A0E9U5M4</accession>
<organism evidence="2">
    <name type="scientific">Anguilla anguilla</name>
    <name type="common">European freshwater eel</name>
    <name type="synonym">Muraena anguilla</name>
    <dbReference type="NCBI Taxonomy" id="7936"/>
    <lineage>
        <taxon>Eukaryota</taxon>
        <taxon>Metazoa</taxon>
        <taxon>Chordata</taxon>
        <taxon>Craniata</taxon>
        <taxon>Vertebrata</taxon>
        <taxon>Euteleostomi</taxon>
        <taxon>Actinopterygii</taxon>
        <taxon>Neopterygii</taxon>
        <taxon>Teleostei</taxon>
        <taxon>Anguilliformes</taxon>
        <taxon>Anguillidae</taxon>
        <taxon>Anguilla</taxon>
    </lineage>
</organism>
<feature type="compositionally biased region" description="Basic and acidic residues" evidence="1">
    <location>
        <begin position="1"/>
        <end position="10"/>
    </location>
</feature>
<name>A0A0E9U5M4_ANGAN</name>
<reference evidence="2" key="1">
    <citation type="submission" date="2014-11" db="EMBL/GenBank/DDBJ databases">
        <authorList>
            <person name="Amaro Gonzalez C."/>
        </authorList>
    </citation>
    <scope>NUCLEOTIDE SEQUENCE</scope>
</reference>
<feature type="compositionally biased region" description="Polar residues" evidence="1">
    <location>
        <begin position="11"/>
        <end position="21"/>
    </location>
</feature>
<dbReference type="EMBL" id="GBXM01048334">
    <property type="protein sequence ID" value="JAH60243.1"/>
    <property type="molecule type" value="Transcribed_RNA"/>
</dbReference>
<sequence length="21" mass="2297">MCMTDCKDSGKNTFTSSPQTN</sequence>
<evidence type="ECO:0000256" key="1">
    <source>
        <dbReference type="SAM" id="MobiDB-lite"/>
    </source>
</evidence>
<protein>
    <submittedName>
        <fullName evidence="2">Uncharacterized protein</fullName>
    </submittedName>
</protein>
<evidence type="ECO:0000313" key="2">
    <source>
        <dbReference type="EMBL" id="JAH60243.1"/>
    </source>
</evidence>